<dbReference type="AlphaFoldDB" id="D3AEW2"/>
<reference evidence="2 3" key="1">
    <citation type="submission" date="2010-01" db="EMBL/GenBank/DDBJ databases">
        <authorList>
            <person name="Weinstock G."/>
            <person name="Sodergren E."/>
            <person name="Clifton S."/>
            <person name="Fulton L."/>
            <person name="Fulton B."/>
            <person name="Courtney L."/>
            <person name="Fronick C."/>
            <person name="Harrison M."/>
            <person name="Strong C."/>
            <person name="Farmer C."/>
            <person name="Delahaunty K."/>
            <person name="Markovic C."/>
            <person name="Hall O."/>
            <person name="Minx P."/>
            <person name="Tomlinson C."/>
            <person name="Mitreva M."/>
            <person name="Nelson J."/>
            <person name="Hou S."/>
            <person name="Wollam A."/>
            <person name="Pepin K.H."/>
            <person name="Johnson M."/>
            <person name="Bhonagiri V."/>
            <person name="Nash W.E."/>
            <person name="Warren W."/>
            <person name="Chinwalla A."/>
            <person name="Mardis E.R."/>
            <person name="Wilson R.K."/>
        </authorList>
    </citation>
    <scope>NUCLEOTIDE SEQUENCE [LARGE SCALE GENOMIC DNA]</scope>
    <source>
        <strain evidence="2 3">DSM 13479</strain>
    </source>
</reference>
<dbReference type="RefSeq" id="WP_006772668.1">
    <property type="nucleotide sequence ID" value="NZ_GG667635.1"/>
</dbReference>
<sequence length="156" mass="18015">MARVNELIIENARIMFRNFRGEETKYNRAGNRNFCVVIPDADQAQKLGEDGWNVRILPPRDEDEAPLHYIQVAVRFDNIPPNVYMVTRRAKTKLDEESVSSLDYAEIRNVDLVISPSKWEVNGKSGIKAYLKTMYVTIEEDVFAEKYADEEEPPFA</sequence>
<dbReference type="EMBL" id="ACIO01000160">
    <property type="protein sequence ID" value="EFC99620.1"/>
    <property type="molecule type" value="Genomic_DNA"/>
</dbReference>
<feature type="domain" description="Putative phage ssDNA-binding" evidence="1">
    <location>
        <begin position="3"/>
        <end position="149"/>
    </location>
</feature>
<dbReference type="HOGENOM" id="CLU_1667127_0_0_9"/>
<protein>
    <recommendedName>
        <fullName evidence="1">Putative phage ssDNA-binding domain-containing protein</fullName>
    </recommendedName>
</protein>
<evidence type="ECO:0000313" key="3">
    <source>
        <dbReference type="Proteomes" id="UP000004968"/>
    </source>
</evidence>
<evidence type="ECO:0000313" key="2">
    <source>
        <dbReference type="EMBL" id="EFC99620.1"/>
    </source>
</evidence>
<evidence type="ECO:0000259" key="1">
    <source>
        <dbReference type="Pfam" id="PF24083"/>
    </source>
</evidence>
<gene>
    <name evidence="2" type="ORF">CLOSTHATH_02146</name>
</gene>
<accession>D3AEW2</accession>
<organism evidence="2 3">
    <name type="scientific">Hungatella hathewayi DSM 13479</name>
    <dbReference type="NCBI Taxonomy" id="566550"/>
    <lineage>
        <taxon>Bacteria</taxon>
        <taxon>Bacillati</taxon>
        <taxon>Bacillota</taxon>
        <taxon>Clostridia</taxon>
        <taxon>Lachnospirales</taxon>
        <taxon>Lachnospiraceae</taxon>
        <taxon>Hungatella</taxon>
    </lineage>
</organism>
<comment type="caution">
    <text evidence="2">The sequence shown here is derived from an EMBL/GenBank/DDBJ whole genome shotgun (WGS) entry which is preliminary data.</text>
</comment>
<dbReference type="GeneID" id="93146957"/>
<dbReference type="Proteomes" id="UP000004968">
    <property type="component" value="Unassembled WGS sequence"/>
</dbReference>
<name>D3AEW2_9FIRM</name>
<dbReference type="Pfam" id="PF24083">
    <property type="entry name" value="Phage_ssDNA_bind"/>
    <property type="match status" value="1"/>
</dbReference>
<dbReference type="InterPro" id="IPR057581">
    <property type="entry name" value="Phage_ssDNA_bind"/>
</dbReference>
<proteinExistence type="predicted"/>